<evidence type="ECO:0000313" key="7">
    <source>
        <dbReference type="EMBL" id="KAF7297447.1"/>
    </source>
</evidence>
<dbReference type="SUPFAM" id="SSF56281">
    <property type="entry name" value="Metallo-hydrolase/oxidoreductase"/>
    <property type="match status" value="1"/>
</dbReference>
<dbReference type="InterPro" id="IPR036866">
    <property type="entry name" value="RibonucZ/Hydroxyglut_hydro"/>
</dbReference>
<dbReference type="GeneID" id="59348910"/>
<evidence type="ECO:0000256" key="2">
    <source>
        <dbReference type="ARBA" id="ARBA00022723"/>
    </source>
</evidence>
<name>A0A8H6SFK3_9AGAR</name>
<accession>A0A8H6SFK3</accession>
<evidence type="ECO:0000256" key="5">
    <source>
        <dbReference type="SAM" id="SignalP"/>
    </source>
</evidence>
<organism evidence="7 8">
    <name type="scientific">Mycena indigotica</name>
    <dbReference type="NCBI Taxonomy" id="2126181"/>
    <lineage>
        <taxon>Eukaryota</taxon>
        <taxon>Fungi</taxon>
        <taxon>Dikarya</taxon>
        <taxon>Basidiomycota</taxon>
        <taxon>Agaricomycotina</taxon>
        <taxon>Agaricomycetes</taxon>
        <taxon>Agaricomycetidae</taxon>
        <taxon>Agaricales</taxon>
        <taxon>Marasmiineae</taxon>
        <taxon>Mycenaceae</taxon>
        <taxon>Mycena</taxon>
    </lineage>
</organism>
<dbReference type="GO" id="GO:0046872">
    <property type="term" value="F:metal ion binding"/>
    <property type="evidence" value="ECO:0007669"/>
    <property type="project" value="UniProtKB-KW"/>
</dbReference>
<dbReference type="InterPro" id="IPR001279">
    <property type="entry name" value="Metallo-B-lactamas"/>
</dbReference>
<comment type="similarity">
    <text evidence="1">Belongs to the metallo-beta-lactamase superfamily.</text>
</comment>
<evidence type="ECO:0000313" key="8">
    <source>
        <dbReference type="Proteomes" id="UP000636479"/>
    </source>
</evidence>
<keyword evidence="8" id="KW-1185">Reference proteome</keyword>
<dbReference type="InterPro" id="IPR051013">
    <property type="entry name" value="MBL_superfamily_lactonases"/>
</dbReference>
<gene>
    <name evidence="7" type="ORF">MIND_00978400</name>
</gene>
<dbReference type="Gene3D" id="3.60.15.10">
    <property type="entry name" value="Ribonuclease Z/Hydroxyacylglutathione hydrolase-like"/>
    <property type="match status" value="1"/>
</dbReference>
<evidence type="ECO:0000259" key="6">
    <source>
        <dbReference type="SMART" id="SM00849"/>
    </source>
</evidence>
<feature type="signal peptide" evidence="5">
    <location>
        <begin position="1"/>
        <end position="20"/>
    </location>
</feature>
<evidence type="ECO:0000256" key="1">
    <source>
        <dbReference type="ARBA" id="ARBA00007749"/>
    </source>
</evidence>
<dbReference type="OrthoDB" id="10250730at2759"/>
<dbReference type="EMBL" id="JACAZF010000008">
    <property type="protein sequence ID" value="KAF7297447.1"/>
    <property type="molecule type" value="Genomic_DNA"/>
</dbReference>
<keyword evidence="4" id="KW-0862">Zinc</keyword>
<sequence>MHSPALSFSSLALCLLHAYATPHRPTLDIPPSNATVSISRFITANLTAVKELHTLVQPILPGRDTLTLPIYSFLVQHGSRKLLFDAGIRKDPLNLAPSLATLFTNGQFSPAAMDKDIFDVLKEAGIASSSIETVIWSHLHFDHIGDMSKFPNSTSLVIGSATDTSTYPSNPNASLLESDLAGRNVIRIDFAKSTLKINDLQAVDYFGDGSFYLVNTPGHVPGHLTALARVTANPPSFILLAGDTFHHPGQARPRPSLQANFPCPAHLVAGAGKHVSTDYFFSSGSHDGAFDIQSRAEPLLRIADGADSFWADPVVAAVSLEKVARWDAADNVLVLIAHDLTLVANLTGLSQNSGLSGLPYHPRTLNGWKKEGWKRNTVWNFIDYEGPAWIFSPLG</sequence>
<dbReference type="PANTHER" id="PTHR42978:SF5">
    <property type="entry name" value="METALLO-BETA-LACTAMASE DOMAIN-CONTAINING PROTEIN"/>
    <property type="match status" value="1"/>
</dbReference>
<comment type="caution">
    <text evidence="7">The sequence shown here is derived from an EMBL/GenBank/DDBJ whole genome shotgun (WGS) entry which is preliminary data.</text>
</comment>
<evidence type="ECO:0000256" key="3">
    <source>
        <dbReference type="ARBA" id="ARBA00022801"/>
    </source>
</evidence>
<feature type="domain" description="Metallo-beta-lactamase" evidence="6">
    <location>
        <begin position="69"/>
        <end position="266"/>
    </location>
</feature>
<dbReference type="Pfam" id="PF00753">
    <property type="entry name" value="Lactamase_B"/>
    <property type="match status" value="1"/>
</dbReference>
<keyword evidence="2" id="KW-0479">Metal-binding</keyword>
<dbReference type="CDD" id="cd07730">
    <property type="entry name" value="metallo-hydrolase-like_MBL-fold"/>
    <property type="match status" value="1"/>
</dbReference>
<dbReference type="AlphaFoldDB" id="A0A8H6SFK3"/>
<dbReference type="Proteomes" id="UP000636479">
    <property type="component" value="Unassembled WGS sequence"/>
</dbReference>
<evidence type="ECO:0000256" key="4">
    <source>
        <dbReference type="ARBA" id="ARBA00022833"/>
    </source>
</evidence>
<dbReference type="GO" id="GO:0016787">
    <property type="term" value="F:hydrolase activity"/>
    <property type="evidence" value="ECO:0007669"/>
    <property type="project" value="UniProtKB-KW"/>
</dbReference>
<dbReference type="SMART" id="SM00849">
    <property type="entry name" value="Lactamase_B"/>
    <property type="match status" value="1"/>
</dbReference>
<dbReference type="RefSeq" id="XP_037217806.1">
    <property type="nucleotide sequence ID" value="XM_037366394.1"/>
</dbReference>
<dbReference type="PANTHER" id="PTHR42978">
    <property type="entry name" value="QUORUM-QUENCHING LACTONASE YTNP-RELATED-RELATED"/>
    <property type="match status" value="1"/>
</dbReference>
<reference evidence="7" key="1">
    <citation type="submission" date="2020-05" db="EMBL/GenBank/DDBJ databases">
        <title>Mycena genomes resolve the evolution of fungal bioluminescence.</title>
        <authorList>
            <person name="Tsai I.J."/>
        </authorList>
    </citation>
    <scope>NUCLEOTIDE SEQUENCE</scope>
    <source>
        <strain evidence="7">171206Taipei</strain>
    </source>
</reference>
<protein>
    <submittedName>
        <fullName evidence="7">Metallo-beta-lactamase superfamily protein</fullName>
    </submittedName>
</protein>
<proteinExistence type="inferred from homology"/>
<keyword evidence="3" id="KW-0378">Hydrolase</keyword>
<feature type="chain" id="PRO_5035003357" evidence="5">
    <location>
        <begin position="21"/>
        <end position="395"/>
    </location>
</feature>
<keyword evidence="5" id="KW-0732">Signal</keyword>